<organism evidence="5 6">
    <name type="scientific">Patulibacter medicamentivorans</name>
    <dbReference type="NCBI Taxonomy" id="1097667"/>
    <lineage>
        <taxon>Bacteria</taxon>
        <taxon>Bacillati</taxon>
        <taxon>Actinomycetota</taxon>
        <taxon>Thermoleophilia</taxon>
        <taxon>Solirubrobacterales</taxon>
        <taxon>Patulibacteraceae</taxon>
        <taxon>Patulibacter</taxon>
    </lineage>
</organism>
<evidence type="ECO:0000256" key="1">
    <source>
        <dbReference type="ARBA" id="ARBA00022676"/>
    </source>
</evidence>
<evidence type="ECO:0000313" key="6">
    <source>
        <dbReference type="Proteomes" id="UP000005143"/>
    </source>
</evidence>
<accession>H0EAW5</accession>
<feature type="domain" description="Glycosyl transferase family 1" evidence="3">
    <location>
        <begin position="208"/>
        <end position="342"/>
    </location>
</feature>
<feature type="domain" description="Glycosyltransferase subfamily 4-like N-terminal" evidence="4">
    <location>
        <begin position="20"/>
        <end position="183"/>
    </location>
</feature>
<keyword evidence="2 5" id="KW-0808">Transferase</keyword>
<dbReference type="SUPFAM" id="SSF53756">
    <property type="entry name" value="UDP-Glycosyltransferase/glycogen phosphorylase"/>
    <property type="match status" value="1"/>
</dbReference>
<evidence type="ECO:0000259" key="4">
    <source>
        <dbReference type="Pfam" id="PF13579"/>
    </source>
</evidence>
<dbReference type="InterPro" id="IPR001296">
    <property type="entry name" value="Glyco_trans_1"/>
</dbReference>
<proteinExistence type="predicted"/>
<dbReference type="GO" id="GO:0016757">
    <property type="term" value="F:glycosyltransferase activity"/>
    <property type="evidence" value="ECO:0007669"/>
    <property type="project" value="UniProtKB-KW"/>
</dbReference>
<gene>
    <name evidence="5" type="ORF">PAI11_39900</name>
</gene>
<dbReference type="RefSeq" id="WP_007578527.1">
    <property type="nucleotide sequence ID" value="NZ_AGUD01000299.1"/>
</dbReference>
<dbReference type="Pfam" id="PF13579">
    <property type="entry name" value="Glyco_trans_4_4"/>
    <property type="match status" value="1"/>
</dbReference>
<dbReference type="PANTHER" id="PTHR12526">
    <property type="entry name" value="GLYCOSYLTRANSFERASE"/>
    <property type="match status" value="1"/>
</dbReference>
<protein>
    <submittedName>
        <fullName evidence="5">Glycosyl transferase group 1</fullName>
    </submittedName>
</protein>
<name>H0EAW5_9ACTN</name>
<dbReference type="Proteomes" id="UP000005143">
    <property type="component" value="Unassembled WGS sequence"/>
</dbReference>
<dbReference type="AlphaFoldDB" id="H0EAW5"/>
<sequence length="377" mass="41049">MSALRPTLLHPTFWPEVRRGSERAIRLLADGLVAEGHRPRLVCGQPGRTPTRGVEDGLEIVRLPRPSRRTLLRHRYDEHAAHHALAAPLLVANPGQLLHAFYPTEAVLAARVIGCRRRLPGRLPRLPLVVSVMGPPDRPWAVAQRGRLEGLVDAARGAAVVTTLSRFAADRLWRTFAVRSEIVAPPVDLDAFTIDEAVPRDPVPTLLFSSDPASGAKRLPLLLDALALLRRERRDLELLVSRPRDPALQRDLEAVPGVRLRDLDERPALVDAYRRAWVTVLPSFNEAFGLVVAESLACGTPAVAFAGEGPAEVITDDAVGRIAREATPERLARAIREALELAAVDGVRDRCRAAVDHLGVAGHAARTLELYAAALSA</sequence>
<dbReference type="Pfam" id="PF00534">
    <property type="entry name" value="Glycos_transf_1"/>
    <property type="match status" value="1"/>
</dbReference>
<comment type="caution">
    <text evidence="5">The sequence shown here is derived from an EMBL/GenBank/DDBJ whole genome shotgun (WGS) entry which is preliminary data.</text>
</comment>
<reference evidence="5 6" key="1">
    <citation type="journal article" date="2013" name="Biodegradation">
        <title>Quantitative proteomic analysis of ibuprofen-degrading Patulibacter sp. strain I11.</title>
        <authorList>
            <person name="Almeida B."/>
            <person name="Kjeldal H."/>
            <person name="Lolas I."/>
            <person name="Knudsen A.D."/>
            <person name="Carvalho G."/>
            <person name="Nielsen K.L."/>
            <person name="Barreto Crespo M.T."/>
            <person name="Stensballe A."/>
            <person name="Nielsen J.L."/>
        </authorList>
    </citation>
    <scope>NUCLEOTIDE SEQUENCE [LARGE SCALE GENOMIC DNA]</scope>
    <source>
        <strain evidence="5 6">I11</strain>
    </source>
</reference>
<dbReference type="InterPro" id="IPR028098">
    <property type="entry name" value="Glyco_trans_4-like_N"/>
</dbReference>
<evidence type="ECO:0000259" key="3">
    <source>
        <dbReference type="Pfam" id="PF00534"/>
    </source>
</evidence>
<dbReference type="EMBL" id="AGUD01000299">
    <property type="protein sequence ID" value="EHN09183.1"/>
    <property type="molecule type" value="Genomic_DNA"/>
</dbReference>
<dbReference type="Gene3D" id="3.40.50.2000">
    <property type="entry name" value="Glycogen Phosphorylase B"/>
    <property type="match status" value="2"/>
</dbReference>
<evidence type="ECO:0000313" key="5">
    <source>
        <dbReference type="EMBL" id="EHN09183.1"/>
    </source>
</evidence>
<keyword evidence="1" id="KW-0328">Glycosyltransferase</keyword>
<evidence type="ECO:0000256" key="2">
    <source>
        <dbReference type="ARBA" id="ARBA00022679"/>
    </source>
</evidence>
<keyword evidence="6" id="KW-1185">Reference proteome</keyword>
<dbReference type="CDD" id="cd03801">
    <property type="entry name" value="GT4_PimA-like"/>
    <property type="match status" value="1"/>
</dbReference>